<proteinExistence type="predicted"/>
<feature type="non-terminal residue" evidence="1">
    <location>
        <position position="1"/>
    </location>
</feature>
<evidence type="ECO:0000313" key="1">
    <source>
        <dbReference type="EMBL" id="GAH29829.1"/>
    </source>
</evidence>
<dbReference type="AlphaFoldDB" id="X1FKB8"/>
<gene>
    <name evidence="1" type="ORF">S03H2_06029</name>
</gene>
<protein>
    <submittedName>
        <fullName evidence="1">Uncharacterized protein</fullName>
    </submittedName>
</protein>
<dbReference type="EMBL" id="BARU01002582">
    <property type="protein sequence ID" value="GAH29829.1"/>
    <property type="molecule type" value="Genomic_DNA"/>
</dbReference>
<organism evidence="1">
    <name type="scientific">marine sediment metagenome</name>
    <dbReference type="NCBI Taxonomy" id="412755"/>
    <lineage>
        <taxon>unclassified sequences</taxon>
        <taxon>metagenomes</taxon>
        <taxon>ecological metagenomes</taxon>
    </lineage>
</organism>
<name>X1FKB8_9ZZZZ</name>
<reference evidence="1" key="1">
    <citation type="journal article" date="2014" name="Front. Microbiol.">
        <title>High frequency of phylogenetically diverse reductive dehalogenase-homologous genes in deep subseafloor sedimentary metagenomes.</title>
        <authorList>
            <person name="Kawai M."/>
            <person name="Futagami T."/>
            <person name="Toyoda A."/>
            <person name="Takaki Y."/>
            <person name="Nishi S."/>
            <person name="Hori S."/>
            <person name="Arai W."/>
            <person name="Tsubouchi T."/>
            <person name="Morono Y."/>
            <person name="Uchiyama I."/>
            <person name="Ito T."/>
            <person name="Fujiyama A."/>
            <person name="Inagaki F."/>
            <person name="Takami H."/>
        </authorList>
    </citation>
    <scope>NUCLEOTIDE SEQUENCE</scope>
    <source>
        <strain evidence="1">Expedition CK06-06</strain>
    </source>
</reference>
<sequence>FTYRYIKGNGGVENACSVQVNPKSMLVSEFGDSRCVFRSQNSATTAIVGIL</sequence>
<comment type="caution">
    <text evidence="1">The sequence shown here is derived from an EMBL/GenBank/DDBJ whole genome shotgun (WGS) entry which is preliminary data.</text>
</comment>
<accession>X1FKB8</accession>